<feature type="coiled-coil region" evidence="4">
    <location>
        <begin position="72"/>
        <end position="127"/>
    </location>
</feature>
<dbReference type="Pfam" id="PF00672">
    <property type="entry name" value="HAMP"/>
    <property type="match status" value="1"/>
</dbReference>
<dbReference type="PROSITE" id="PS50885">
    <property type="entry name" value="HAMP"/>
    <property type="match status" value="1"/>
</dbReference>
<comment type="similarity">
    <text evidence="2">Belongs to the methyl-accepting chemotaxis (MCP) protein family.</text>
</comment>
<evidence type="ECO:0000259" key="7">
    <source>
        <dbReference type="PROSITE" id="PS50885"/>
    </source>
</evidence>
<keyword evidence="5" id="KW-0472">Membrane</keyword>
<evidence type="ECO:0000259" key="6">
    <source>
        <dbReference type="PROSITE" id="PS50111"/>
    </source>
</evidence>
<evidence type="ECO:0000256" key="1">
    <source>
        <dbReference type="ARBA" id="ARBA00022500"/>
    </source>
</evidence>
<comment type="caution">
    <text evidence="8">The sequence shown here is derived from an EMBL/GenBank/DDBJ whole genome shotgun (WGS) entry which is preliminary data.</text>
</comment>
<dbReference type="Gene3D" id="1.10.287.950">
    <property type="entry name" value="Methyl-accepting chemotaxis protein"/>
    <property type="match status" value="1"/>
</dbReference>
<feature type="transmembrane region" description="Helical" evidence="5">
    <location>
        <begin position="186"/>
        <end position="205"/>
    </location>
</feature>
<dbReference type="GO" id="GO:0007165">
    <property type="term" value="P:signal transduction"/>
    <property type="evidence" value="ECO:0007669"/>
    <property type="project" value="UniProtKB-KW"/>
</dbReference>
<dbReference type="GO" id="GO:0006935">
    <property type="term" value="P:chemotaxis"/>
    <property type="evidence" value="ECO:0007669"/>
    <property type="project" value="UniProtKB-KW"/>
</dbReference>
<reference evidence="8" key="1">
    <citation type="journal article" date="2021" name="PeerJ">
        <title>Extensive microbial diversity within the chicken gut microbiome revealed by metagenomics and culture.</title>
        <authorList>
            <person name="Gilroy R."/>
            <person name="Ravi A."/>
            <person name="Getino M."/>
            <person name="Pursley I."/>
            <person name="Horton D.L."/>
            <person name="Alikhan N.F."/>
            <person name="Baker D."/>
            <person name="Gharbi K."/>
            <person name="Hall N."/>
            <person name="Watson M."/>
            <person name="Adriaenssens E.M."/>
            <person name="Foster-Nyarko E."/>
            <person name="Jarju S."/>
            <person name="Secka A."/>
            <person name="Antonio M."/>
            <person name="Oren A."/>
            <person name="Chaudhuri R.R."/>
            <person name="La Ragione R."/>
            <person name="Hildebrand F."/>
            <person name="Pallen M.J."/>
        </authorList>
    </citation>
    <scope>NUCLEOTIDE SEQUENCE</scope>
    <source>
        <strain evidence="8">ChiBcec8-14828</strain>
    </source>
</reference>
<dbReference type="EMBL" id="DWYA01000049">
    <property type="protein sequence ID" value="HJB39762.1"/>
    <property type="molecule type" value="Genomic_DNA"/>
</dbReference>
<dbReference type="GO" id="GO:0004888">
    <property type="term" value="F:transmembrane signaling receptor activity"/>
    <property type="evidence" value="ECO:0007669"/>
    <property type="project" value="InterPro"/>
</dbReference>
<keyword evidence="3" id="KW-0807">Transducer</keyword>
<protein>
    <submittedName>
        <fullName evidence="8">Methyl-accepting chemotaxis protein</fullName>
    </submittedName>
</protein>
<dbReference type="InterPro" id="IPR004089">
    <property type="entry name" value="MCPsignal_dom"/>
</dbReference>
<dbReference type="PANTHER" id="PTHR43531">
    <property type="entry name" value="PROTEIN ICFG"/>
    <property type="match status" value="1"/>
</dbReference>
<dbReference type="Proteomes" id="UP000824209">
    <property type="component" value="Unassembled WGS sequence"/>
</dbReference>
<dbReference type="AlphaFoldDB" id="A0A9D2M2D8"/>
<proteinExistence type="inferred from homology"/>
<dbReference type="InterPro" id="IPR003660">
    <property type="entry name" value="HAMP_dom"/>
</dbReference>
<keyword evidence="5" id="KW-1133">Transmembrane helix</keyword>
<dbReference type="CDD" id="cd06225">
    <property type="entry name" value="HAMP"/>
    <property type="match status" value="1"/>
</dbReference>
<keyword evidence="5" id="KW-0812">Transmembrane</keyword>
<organism evidence="8 9">
    <name type="scientific">Candidatus Ruthenibacterium avium</name>
    <dbReference type="NCBI Taxonomy" id="2838751"/>
    <lineage>
        <taxon>Bacteria</taxon>
        <taxon>Bacillati</taxon>
        <taxon>Bacillota</taxon>
        <taxon>Clostridia</taxon>
        <taxon>Eubacteriales</taxon>
        <taxon>Oscillospiraceae</taxon>
        <taxon>Ruthenibacterium</taxon>
    </lineage>
</organism>
<dbReference type="GO" id="GO:0005886">
    <property type="term" value="C:plasma membrane"/>
    <property type="evidence" value="ECO:0007669"/>
    <property type="project" value="TreeGrafter"/>
</dbReference>
<sequence>MKNLKISGKFILSFAIILALMLILGIASLLGAVRLSNVTKVYAEQSIPAVKEMWALRRNIFSTQRYALQIIVSESEDELANTQKMLEEERAKIDANVQELLVLTPPYEKELKEMQAMLEEIVTYRNEILTESAKFTDASERNAYAIYNEKYEPTFNKVADAIVDLQGQLDIAIEDQYSKAINTRNTAILIVAVLTVSAVVLTVLITTRLTRFIVSPVKQIKEAMENLEKGEFSKVNLNYYSKDELGQVSDSTRAMVNRLAFIVRDLGRGLEAASQGDFTRSSEDDSVYIGEFAPLAASTYGIMRGLSDTMNKINMAADQVSSGSDQVSAGAQALSQGATEQASSIQQLSATLTEISGKITENAQNALEARKEADNVNTEVGSSNEQMNSMISAMDDISSKSNEIGKIIKTIEDIAFQTNILALNAAVEAARAGNAGKGFAVVADEVRSLAQKSSQAAQDTTVLIEETIRSVETGVTIADQTAHAMQQVVDDVARAVALIDQIAQASQEQATSVEQVTLGIDQISSVVQTNSATAEESAAASEELSSQAALMKELVSVFHLVETEDTSLVRSTEPVTYQTAHTANTAAPDHSKY</sequence>
<feature type="transmembrane region" description="Helical" evidence="5">
    <location>
        <begin position="12"/>
        <end position="33"/>
    </location>
</feature>
<dbReference type="Pfam" id="PF12729">
    <property type="entry name" value="4HB_MCP_1"/>
    <property type="match status" value="1"/>
</dbReference>
<dbReference type="Pfam" id="PF00015">
    <property type="entry name" value="MCPsignal"/>
    <property type="match status" value="1"/>
</dbReference>
<evidence type="ECO:0000256" key="2">
    <source>
        <dbReference type="ARBA" id="ARBA00029447"/>
    </source>
</evidence>
<accession>A0A9D2M2D8</accession>
<dbReference type="InterPro" id="IPR051310">
    <property type="entry name" value="MCP_chemotaxis"/>
</dbReference>
<evidence type="ECO:0000256" key="5">
    <source>
        <dbReference type="SAM" id="Phobius"/>
    </source>
</evidence>
<keyword evidence="1" id="KW-0145">Chemotaxis</keyword>
<evidence type="ECO:0000313" key="9">
    <source>
        <dbReference type="Proteomes" id="UP000824209"/>
    </source>
</evidence>
<dbReference type="PRINTS" id="PR00260">
    <property type="entry name" value="CHEMTRNSDUCR"/>
</dbReference>
<evidence type="ECO:0000256" key="3">
    <source>
        <dbReference type="PROSITE-ProRule" id="PRU00284"/>
    </source>
</evidence>
<feature type="domain" description="HAMP" evidence="7">
    <location>
        <begin position="211"/>
        <end position="264"/>
    </location>
</feature>
<dbReference type="CDD" id="cd11386">
    <property type="entry name" value="MCP_signal"/>
    <property type="match status" value="1"/>
</dbReference>
<dbReference type="PANTHER" id="PTHR43531:SF11">
    <property type="entry name" value="METHYL-ACCEPTING CHEMOTAXIS PROTEIN 3"/>
    <property type="match status" value="1"/>
</dbReference>
<dbReference type="SMART" id="SM00304">
    <property type="entry name" value="HAMP"/>
    <property type="match status" value="1"/>
</dbReference>
<dbReference type="InterPro" id="IPR024478">
    <property type="entry name" value="HlyB_4HB_MCP"/>
</dbReference>
<name>A0A9D2M2D8_9FIRM</name>
<keyword evidence="4" id="KW-0175">Coiled coil</keyword>
<feature type="domain" description="Methyl-accepting transducer" evidence="6">
    <location>
        <begin position="316"/>
        <end position="545"/>
    </location>
</feature>
<dbReference type="SUPFAM" id="SSF58104">
    <property type="entry name" value="Methyl-accepting chemotaxis protein (MCP) signaling domain"/>
    <property type="match status" value="1"/>
</dbReference>
<gene>
    <name evidence="8" type="ORF">H9943_05125</name>
</gene>
<dbReference type="Gene3D" id="6.10.340.10">
    <property type="match status" value="1"/>
</dbReference>
<dbReference type="PROSITE" id="PS50111">
    <property type="entry name" value="CHEMOTAXIS_TRANSDUC_2"/>
    <property type="match status" value="1"/>
</dbReference>
<dbReference type="SMART" id="SM00283">
    <property type="entry name" value="MA"/>
    <property type="match status" value="1"/>
</dbReference>
<reference evidence="8" key="2">
    <citation type="submission" date="2021-04" db="EMBL/GenBank/DDBJ databases">
        <authorList>
            <person name="Gilroy R."/>
        </authorList>
    </citation>
    <scope>NUCLEOTIDE SEQUENCE</scope>
    <source>
        <strain evidence="8">ChiBcec8-14828</strain>
    </source>
</reference>
<evidence type="ECO:0000256" key="4">
    <source>
        <dbReference type="SAM" id="Coils"/>
    </source>
</evidence>
<dbReference type="InterPro" id="IPR004090">
    <property type="entry name" value="Chemotax_Me-accpt_rcpt"/>
</dbReference>
<evidence type="ECO:0000313" key="8">
    <source>
        <dbReference type="EMBL" id="HJB39762.1"/>
    </source>
</evidence>